<feature type="domain" description="Protein FecR C-terminal" evidence="3">
    <location>
        <begin position="350"/>
        <end position="411"/>
    </location>
</feature>
<dbReference type="Proteomes" id="UP000249016">
    <property type="component" value="Unassembled WGS sequence"/>
</dbReference>
<name>A0A327NK78_9BACT</name>
<accession>A0A327NK78</accession>
<gene>
    <name evidence="4" type="ORF">HMF3257_38115</name>
</gene>
<reference evidence="4 5" key="1">
    <citation type="submission" date="2018-06" db="EMBL/GenBank/DDBJ databases">
        <title>Spirosoma sp. HMF3257 Genome sequencing and assembly.</title>
        <authorList>
            <person name="Kang H."/>
            <person name="Cha I."/>
            <person name="Kim H."/>
            <person name="Kang J."/>
            <person name="Joh K."/>
        </authorList>
    </citation>
    <scope>NUCLEOTIDE SEQUENCE [LARGE SCALE GENOMIC DNA]</scope>
    <source>
        <strain evidence="4 5">HMF3257</strain>
    </source>
</reference>
<evidence type="ECO:0000313" key="5">
    <source>
        <dbReference type="Proteomes" id="UP000249016"/>
    </source>
</evidence>
<dbReference type="Gene3D" id="2.60.120.1440">
    <property type="match status" value="1"/>
</dbReference>
<dbReference type="RefSeq" id="WP_111351042.1">
    <property type="nucleotide sequence ID" value="NZ_QLII01000003.1"/>
</dbReference>
<feature type="domain" description="FecR protein" evidence="2">
    <location>
        <begin position="198"/>
        <end position="300"/>
    </location>
</feature>
<comment type="caution">
    <text evidence="4">The sequence shown here is derived from an EMBL/GenBank/DDBJ whole genome shotgun (WGS) entry which is preliminary data.</text>
</comment>
<dbReference type="Pfam" id="PF04773">
    <property type="entry name" value="FecR"/>
    <property type="match status" value="1"/>
</dbReference>
<protein>
    <submittedName>
        <fullName evidence="4">Iron dicitrate transport regulator FecR</fullName>
    </submittedName>
</protein>
<keyword evidence="1" id="KW-0472">Membrane</keyword>
<dbReference type="Gene3D" id="3.55.50.30">
    <property type="match status" value="1"/>
</dbReference>
<evidence type="ECO:0000259" key="3">
    <source>
        <dbReference type="Pfam" id="PF16344"/>
    </source>
</evidence>
<dbReference type="InterPro" id="IPR006860">
    <property type="entry name" value="FecR"/>
</dbReference>
<dbReference type="InterPro" id="IPR012373">
    <property type="entry name" value="Ferrdict_sens_TM"/>
</dbReference>
<sequence>MQNDRLDYLFRRYYKKTATPAEREELMGLLRANENNEQIQQLISKAIREEDYSHQLSKEVADDILSSIFGATSEASKRPVPQIGQDVFVTKQTTMFRSFSGWASTVAAACLIGIMCFAGYRWYEGKFIQKDNRLATAEAGKELLPGKDKAQLALGDGRILELDAVSSGQLLKSSGIEINTSKGELIYTKNAGKVEYNTLITPLGGQYRVVLPDGSRAWLNAGSSLKFPTMFSGTKRLVEMSGEVYFEVHPDKSRPFTVQLAERKKNGKNLKINVLGTHFNVSSYSDEPTIRTTLLEGSVELTQGDASTVITPGQQAQVLRDREKPEIQVRRVDAESMVAWKEGRFEFNGNLKDIMRQIARWYNVEVEFDGDVGNKSYVGAISRKNNVAEVLKMLELTGGIKFTVVDRKIIIRPSN</sequence>
<evidence type="ECO:0000313" key="4">
    <source>
        <dbReference type="EMBL" id="RAI72948.1"/>
    </source>
</evidence>
<dbReference type="PANTHER" id="PTHR30273">
    <property type="entry name" value="PERIPLASMIC SIGNAL SENSOR AND SIGMA FACTOR ACTIVATOR FECR-RELATED"/>
    <property type="match status" value="1"/>
</dbReference>
<dbReference type="InterPro" id="IPR032508">
    <property type="entry name" value="FecR_C"/>
</dbReference>
<dbReference type="Pfam" id="PF16344">
    <property type="entry name" value="FecR_C"/>
    <property type="match status" value="1"/>
</dbReference>
<keyword evidence="5" id="KW-1185">Reference proteome</keyword>
<evidence type="ECO:0000259" key="2">
    <source>
        <dbReference type="Pfam" id="PF04773"/>
    </source>
</evidence>
<organism evidence="4 5">
    <name type="scientific">Spirosoma telluris</name>
    <dbReference type="NCBI Taxonomy" id="2183553"/>
    <lineage>
        <taxon>Bacteria</taxon>
        <taxon>Pseudomonadati</taxon>
        <taxon>Bacteroidota</taxon>
        <taxon>Cytophagia</taxon>
        <taxon>Cytophagales</taxon>
        <taxon>Cytophagaceae</taxon>
        <taxon>Spirosoma</taxon>
    </lineage>
</organism>
<proteinExistence type="predicted"/>
<dbReference type="PANTHER" id="PTHR30273:SF2">
    <property type="entry name" value="PROTEIN FECR"/>
    <property type="match status" value="1"/>
</dbReference>
<feature type="transmembrane region" description="Helical" evidence="1">
    <location>
        <begin position="101"/>
        <end position="123"/>
    </location>
</feature>
<keyword evidence="1" id="KW-1133">Transmembrane helix</keyword>
<dbReference type="OrthoDB" id="1452822at2"/>
<keyword evidence="1" id="KW-0812">Transmembrane</keyword>
<dbReference type="EMBL" id="QLII01000003">
    <property type="protein sequence ID" value="RAI72948.1"/>
    <property type="molecule type" value="Genomic_DNA"/>
</dbReference>
<evidence type="ECO:0000256" key="1">
    <source>
        <dbReference type="SAM" id="Phobius"/>
    </source>
</evidence>
<dbReference type="GO" id="GO:0016989">
    <property type="term" value="F:sigma factor antagonist activity"/>
    <property type="evidence" value="ECO:0007669"/>
    <property type="project" value="TreeGrafter"/>
</dbReference>
<dbReference type="AlphaFoldDB" id="A0A327NK78"/>